<evidence type="ECO:0000256" key="10">
    <source>
        <dbReference type="SAM" id="Phobius"/>
    </source>
</evidence>
<dbReference type="Pfam" id="PF00015">
    <property type="entry name" value="MCPsignal"/>
    <property type="match status" value="1"/>
</dbReference>
<comment type="similarity">
    <text evidence="8">Belongs to the methyl-accepting chemotaxis (MCP) protein family.</text>
</comment>
<gene>
    <name evidence="13" type="ORF">Q4490_07930</name>
</gene>
<keyword evidence="4 10" id="KW-0812">Transmembrane</keyword>
<accession>A0AAW7XIN8</accession>
<sequence>MSLSLRTRLLGVSLISAVLIVTFLVLETNSVLRDRMLVNLLRDVQHFAGAYGEGVGQWMTDRQRAMTALKGAIERNPSVDKYTLIRQAHESGGFALTYYGNAQGEMFRQDPALDQNNGSYDPRQRGWYKQAQAEDSAIITKPYVSKTLQALVVTLAEPVRENGKMVGSVGANVTLNQLTKQVQELDVPGNGYAILVDLSDQIIAHPEAELQTKSVAELSPRFSKSGLAEMINQDRLFDATLDEAERFVYAKAIPNTNWALIFVMDKKALLAPVNALLIKQSVIGMLLIIVLALVLVFFFKVMFKNLEKVSRALADIAEGEGDLTVRIAVDSRDEIGVLADGFNRFVERLHGIVSRLNNTSISLAQSADQFAASAHKRSGRIQEQQDEINMVATAITQMAMATQEIAGNAEMAAVSAQESVALSSGGQKQVETSQQSIATLASEVESATSVIGDLEKHAEHISGILNTISGIAEQTNLLALNAAIEAARAGDQGRGFAVVADEVRVLSQRTHASTGEIQTMIDTLQKTTQLAVKTMSRGQEMAQKSVHDADEAHQSLEQIITAISNISDKSTQIASAAEEQTSVTEEINRNTSAISDVATDMAREGEQAAKQASELRELIRQVESEVKRFSL</sequence>
<dbReference type="FunFam" id="1.10.287.950:FF:000001">
    <property type="entry name" value="Methyl-accepting chemotaxis sensory transducer"/>
    <property type="match status" value="1"/>
</dbReference>
<evidence type="ECO:0000256" key="7">
    <source>
        <dbReference type="ARBA" id="ARBA00023224"/>
    </source>
</evidence>
<dbReference type="Pfam" id="PF00672">
    <property type="entry name" value="HAMP"/>
    <property type="match status" value="1"/>
</dbReference>
<evidence type="ECO:0000256" key="1">
    <source>
        <dbReference type="ARBA" id="ARBA00004651"/>
    </source>
</evidence>
<evidence type="ECO:0000259" key="12">
    <source>
        <dbReference type="PROSITE" id="PS50885"/>
    </source>
</evidence>
<keyword evidence="5 10" id="KW-1133">Transmembrane helix</keyword>
<dbReference type="GeneID" id="89457707"/>
<evidence type="ECO:0000259" key="11">
    <source>
        <dbReference type="PROSITE" id="PS50111"/>
    </source>
</evidence>
<evidence type="ECO:0000256" key="6">
    <source>
        <dbReference type="ARBA" id="ARBA00023136"/>
    </source>
</evidence>
<evidence type="ECO:0000256" key="9">
    <source>
        <dbReference type="PROSITE-ProRule" id="PRU00284"/>
    </source>
</evidence>
<dbReference type="CDD" id="cd11386">
    <property type="entry name" value="MCP_signal"/>
    <property type="match status" value="1"/>
</dbReference>
<evidence type="ECO:0000256" key="2">
    <source>
        <dbReference type="ARBA" id="ARBA00022475"/>
    </source>
</evidence>
<dbReference type="Gene3D" id="1.10.287.950">
    <property type="entry name" value="Methyl-accepting chemotaxis protein"/>
    <property type="match status" value="1"/>
</dbReference>
<evidence type="ECO:0000256" key="8">
    <source>
        <dbReference type="ARBA" id="ARBA00029447"/>
    </source>
</evidence>
<feature type="transmembrane region" description="Helical" evidence="10">
    <location>
        <begin position="282"/>
        <end position="303"/>
    </location>
</feature>
<evidence type="ECO:0000313" key="13">
    <source>
        <dbReference type="EMBL" id="MDO6453492.1"/>
    </source>
</evidence>
<proteinExistence type="inferred from homology"/>
<protein>
    <submittedName>
        <fullName evidence="13">Methyl-accepting chemotaxis protein</fullName>
    </submittedName>
</protein>
<dbReference type="EMBL" id="JAUOPG010000004">
    <property type="protein sequence ID" value="MDO6453492.1"/>
    <property type="molecule type" value="Genomic_DNA"/>
</dbReference>
<evidence type="ECO:0000256" key="3">
    <source>
        <dbReference type="ARBA" id="ARBA00022500"/>
    </source>
</evidence>
<feature type="transmembrane region" description="Helical" evidence="10">
    <location>
        <begin position="7"/>
        <end position="26"/>
    </location>
</feature>
<name>A0AAW7XIN8_9GAMM</name>
<reference evidence="13" key="1">
    <citation type="submission" date="2023-07" db="EMBL/GenBank/DDBJ databases">
        <title>Genome content predicts the carbon catabolic preferences of heterotrophic bacteria.</title>
        <authorList>
            <person name="Gralka M."/>
        </authorList>
    </citation>
    <scope>NUCLEOTIDE SEQUENCE</scope>
    <source>
        <strain evidence="13">I2M16</strain>
    </source>
</reference>
<dbReference type="AlphaFoldDB" id="A0AAW7XIN8"/>
<dbReference type="InterPro" id="IPR003660">
    <property type="entry name" value="HAMP_dom"/>
</dbReference>
<dbReference type="GO" id="GO:0004888">
    <property type="term" value="F:transmembrane signaling receptor activity"/>
    <property type="evidence" value="ECO:0007669"/>
    <property type="project" value="InterPro"/>
</dbReference>
<feature type="domain" description="HAMP" evidence="12">
    <location>
        <begin position="300"/>
        <end position="354"/>
    </location>
</feature>
<dbReference type="PANTHER" id="PTHR32089:SF117">
    <property type="entry name" value="METHYL ACCEPTING SENSORY TRANSDUCER WITH CACHE_1 SMALL MOLECULE BINDING DOMAIN"/>
    <property type="match status" value="1"/>
</dbReference>
<comment type="subcellular location">
    <subcellularLocation>
        <location evidence="1">Cell membrane</location>
        <topology evidence="1">Multi-pass membrane protein</topology>
    </subcellularLocation>
</comment>
<dbReference type="PRINTS" id="PR00260">
    <property type="entry name" value="CHEMTRNSDUCR"/>
</dbReference>
<evidence type="ECO:0000256" key="4">
    <source>
        <dbReference type="ARBA" id="ARBA00022692"/>
    </source>
</evidence>
<dbReference type="SMART" id="SM00304">
    <property type="entry name" value="HAMP"/>
    <property type="match status" value="2"/>
</dbReference>
<dbReference type="Proteomes" id="UP001169862">
    <property type="component" value="Unassembled WGS sequence"/>
</dbReference>
<organism evidence="13 14">
    <name type="scientific">Neptunomonas phycophila</name>
    <dbReference type="NCBI Taxonomy" id="1572645"/>
    <lineage>
        <taxon>Bacteria</taxon>
        <taxon>Pseudomonadati</taxon>
        <taxon>Pseudomonadota</taxon>
        <taxon>Gammaproteobacteria</taxon>
        <taxon>Oceanospirillales</taxon>
        <taxon>Oceanospirillaceae</taxon>
        <taxon>Neptunomonas</taxon>
    </lineage>
</organism>
<dbReference type="RefSeq" id="WP_178969473.1">
    <property type="nucleotide sequence ID" value="NZ_CAXPFL010000009.1"/>
</dbReference>
<keyword evidence="7 9" id="KW-0807">Transducer</keyword>
<dbReference type="SMART" id="SM00283">
    <property type="entry name" value="MA"/>
    <property type="match status" value="1"/>
</dbReference>
<dbReference type="Pfam" id="PF02743">
    <property type="entry name" value="dCache_1"/>
    <property type="match status" value="1"/>
</dbReference>
<dbReference type="GO" id="GO:0005886">
    <property type="term" value="C:plasma membrane"/>
    <property type="evidence" value="ECO:0007669"/>
    <property type="project" value="UniProtKB-SubCell"/>
</dbReference>
<dbReference type="InterPro" id="IPR004090">
    <property type="entry name" value="Chemotax_Me-accpt_rcpt"/>
</dbReference>
<keyword evidence="2" id="KW-1003">Cell membrane</keyword>
<dbReference type="InterPro" id="IPR033479">
    <property type="entry name" value="dCache_1"/>
</dbReference>
<dbReference type="InterPro" id="IPR029151">
    <property type="entry name" value="Sensor-like_sf"/>
</dbReference>
<dbReference type="PROSITE" id="PS50885">
    <property type="entry name" value="HAMP"/>
    <property type="match status" value="1"/>
</dbReference>
<dbReference type="SUPFAM" id="SSF103190">
    <property type="entry name" value="Sensory domain-like"/>
    <property type="match status" value="1"/>
</dbReference>
<dbReference type="InterPro" id="IPR004089">
    <property type="entry name" value="MCPsignal_dom"/>
</dbReference>
<dbReference type="CDD" id="cd06225">
    <property type="entry name" value="HAMP"/>
    <property type="match status" value="1"/>
</dbReference>
<dbReference type="SUPFAM" id="SSF58104">
    <property type="entry name" value="Methyl-accepting chemotaxis protein (MCP) signaling domain"/>
    <property type="match status" value="1"/>
</dbReference>
<dbReference type="PANTHER" id="PTHR32089">
    <property type="entry name" value="METHYL-ACCEPTING CHEMOTAXIS PROTEIN MCPB"/>
    <property type="match status" value="1"/>
</dbReference>
<keyword evidence="6 10" id="KW-0472">Membrane</keyword>
<dbReference type="CDD" id="cd12913">
    <property type="entry name" value="PDC1_MCP_like"/>
    <property type="match status" value="1"/>
</dbReference>
<dbReference type="PROSITE" id="PS50111">
    <property type="entry name" value="CHEMOTAXIS_TRANSDUC_2"/>
    <property type="match status" value="1"/>
</dbReference>
<feature type="domain" description="Methyl-accepting transducer" evidence="11">
    <location>
        <begin position="359"/>
        <end position="595"/>
    </location>
</feature>
<dbReference type="GO" id="GO:0007165">
    <property type="term" value="P:signal transduction"/>
    <property type="evidence" value="ECO:0007669"/>
    <property type="project" value="UniProtKB-KW"/>
</dbReference>
<dbReference type="Gene3D" id="3.30.450.20">
    <property type="entry name" value="PAS domain"/>
    <property type="match status" value="2"/>
</dbReference>
<dbReference type="GO" id="GO:0006935">
    <property type="term" value="P:chemotaxis"/>
    <property type="evidence" value="ECO:0007669"/>
    <property type="project" value="UniProtKB-KW"/>
</dbReference>
<evidence type="ECO:0000256" key="5">
    <source>
        <dbReference type="ARBA" id="ARBA00022989"/>
    </source>
</evidence>
<comment type="caution">
    <text evidence="13">The sequence shown here is derived from an EMBL/GenBank/DDBJ whole genome shotgun (WGS) entry which is preliminary data.</text>
</comment>
<evidence type="ECO:0000313" key="14">
    <source>
        <dbReference type="Proteomes" id="UP001169862"/>
    </source>
</evidence>
<dbReference type="CDD" id="cd12912">
    <property type="entry name" value="PDC2_MCP_like"/>
    <property type="match status" value="1"/>
</dbReference>
<keyword evidence="3" id="KW-0145">Chemotaxis</keyword>